<reference evidence="3 4" key="1">
    <citation type="submission" date="2018-09" db="EMBL/GenBank/DDBJ databases">
        <title>Evolutionary history of phycoerythrin pigmentation in the water bloom-forming cyanobacterium Microcystis aeruginosa.</title>
        <authorList>
            <person name="Tanabe Y."/>
            <person name="Tanabe Y."/>
            <person name="Yamaguchi H."/>
        </authorList>
    </citation>
    <scope>NUCLEOTIDE SEQUENCE [LARGE SCALE GENOMIC DNA]</scope>
    <source>
        <strain evidence="3 4">NIES-2519</strain>
    </source>
</reference>
<dbReference type="EMBL" id="BHVO01000078">
    <property type="protein sequence ID" value="GCA72008.1"/>
    <property type="molecule type" value="Genomic_DNA"/>
</dbReference>
<evidence type="ECO:0000259" key="2">
    <source>
        <dbReference type="Pfam" id="PF01494"/>
    </source>
</evidence>
<dbReference type="Proteomes" id="UP000323569">
    <property type="component" value="Unassembled WGS sequence"/>
</dbReference>
<organism evidence="3 4">
    <name type="scientific">Microcystis aeruginosa NIES-2519</name>
    <dbReference type="NCBI Taxonomy" id="2303981"/>
    <lineage>
        <taxon>Bacteria</taxon>
        <taxon>Bacillati</taxon>
        <taxon>Cyanobacteriota</taxon>
        <taxon>Cyanophyceae</taxon>
        <taxon>Oscillatoriophycideae</taxon>
        <taxon>Chroococcales</taxon>
        <taxon>Microcystaceae</taxon>
        <taxon>Microcystis</taxon>
    </lineage>
</organism>
<evidence type="ECO:0000313" key="4">
    <source>
        <dbReference type="Proteomes" id="UP000323569"/>
    </source>
</evidence>
<dbReference type="Pfam" id="PF01494">
    <property type="entry name" value="FAD_binding_3"/>
    <property type="match status" value="1"/>
</dbReference>
<dbReference type="GO" id="GO:0071949">
    <property type="term" value="F:FAD binding"/>
    <property type="evidence" value="ECO:0007669"/>
    <property type="project" value="InterPro"/>
</dbReference>
<dbReference type="InterPro" id="IPR002938">
    <property type="entry name" value="FAD-bd"/>
</dbReference>
<keyword evidence="3" id="KW-0560">Oxidoreductase</keyword>
<gene>
    <name evidence="3" type="primary">mhpA</name>
    <name evidence="3" type="ORF">MiYa_03555</name>
</gene>
<feature type="domain" description="FAD-binding" evidence="2">
    <location>
        <begin position="2"/>
        <end position="334"/>
    </location>
</feature>
<dbReference type="EC" id="1.14.13.127" evidence="3"/>
<dbReference type="AlphaFoldDB" id="A0A5A5RAD0"/>
<sequence length="423" mass="47522">MKTDVVIIGGGPGGLTSSILLEQAGIKSVVVEKEKFPRYHIGESLTGEAGKTLRLLGLEDKMQFSEYPIKYGVRVYGKEGKNSFWVPVMARNPEGKLFPTSTWQVRRSEFDQMLLDKCLEVGTTFIHGEAIKPIGDSSEIKGVSIRQNDDTILNIESSVLIDASGQGTFLANKGVTGKKIRGKYDKQVAIFSQLKGALRDSGNEKDNTLIFYRDQFHWAWFIPLDDETVSVGVSVPTEYFLSRKEGKQEFLQRELQELNPQLALRTKDCELTEETRSITAYSYEVKNFTGKGYLCIGDAHRFIDPIFSFGVYFSMKEAEFAVEAVKDFLQGKTSTQSNPFADYENLCQKGMDTIQDLIDGFWNNPLAFGYLAHFRHREDIINLFAGRVYDETPSQGLMALRQLNASAVRSARENKVLVQSSKA</sequence>
<dbReference type="SUPFAM" id="SSF51905">
    <property type="entry name" value="FAD/NAD(P)-binding domain"/>
    <property type="match status" value="1"/>
</dbReference>
<evidence type="ECO:0000256" key="1">
    <source>
        <dbReference type="ARBA" id="ARBA00038396"/>
    </source>
</evidence>
<evidence type="ECO:0000313" key="3">
    <source>
        <dbReference type="EMBL" id="GCA72008.1"/>
    </source>
</evidence>
<proteinExistence type="inferred from homology"/>
<dbReference type="PANTHER" id="PTHR43747">
    <property type="entry name" value="FAD-BINDING PROTEIN"/>
    <property type="match status" value="1"/>
</dbReference>
<protein>
    <submittedName>
        <fullName evidence="3">3-(3-hydroxy-phenyl)propionate/3-hydroxycinnamic acid hydroxylase</fullName>
        <ecNumber evidence="3">1.14.13.127</ecNumber>
    </submittedName>
</protein>
<dbReference type="InterPro" id="IPR036188">
    <property type="entry name" value="FAD/NAD-bd_sf"/>
</dbReference>
<comment type="caution">
    <text evidence="3">The sequence shown here is derived from an EMBL/GenBank/DDBJ whole genome shotgun (WGS) entry which is preliminary data.</text>
</comment>
<dbReference type="GO" id="GO:0008688">
    <property type="term" value="F:3-(3-hydroxyphenyl)propionate hydroxylase activity"/>
    <property type="evidence" value="ECO:0007669"/>
    <property type="project" value="UniProtKB-EC"/>
</dbReference>
<accession>A0A5A5RAD0</accession>
<dbReference type="InterPro" id="IPR050816">
    <property type="entry name" value="Flavin-dep_Halogenase_NPB"/>
</dbReference>
<name>A0A5A5RAD0_MICAE</name>
<comment type="similarity">
    <text evidence="1">Belongs to the flavin-dependent halogenase family. Bacterial tryptophan halogenase subfamily.</text>
</comment>
<dbReference type="PRINTS" id="PR00469">
    <property type="entry name" value="PNDRDTASEII"/>
</dbReference>
<dbReference type="Gene3D" id="3.50.50.60">
    <property type="entry name" value="FAD/NAD(P)-binding domain"/>
    <property type="match status" value="1"/>
</dbReference>
<dbReference type="RefSeq" id="WP_149979541.1">
    <property type="nucleotide sequence ID" value="NZ_BHVO01000078.1"/>
</dbReference>
<dbReference type="PANTHER" id="PTHR43747:SF1">
    <property type="entry name" value="SLR1998 PROTEIN"/>
    <property type="match status" value="1"/>
</dbReference>